<dbReference type="Proteomes" id="UP000189701">
    <property type="component" value="Unplaced"/>
</dbReference>
<dbReference type="AlphaFoldDB" id="A0A1U7Y196"/>
<dbReference type="InterPro" id="IPR043502">
    <property type="entry name" value="DNA/RNA_pol_sf"/>
</dbReference>
<name>A0A1U7Y196_NICSY</name>
<sequence length="117" mass="13806">MENFENKPKSNLDETETVNLGDSETIKETRVRIHRSPSKKEEYVRFLKEYEDIFAWSYDNMTSFSTSIVAHKLPTNPMFHRMLKKYAAIGWTEECQKVFDKIKEYLSKPPVLVPPET</sequence>
<protein>
    <submittedName>
        <fullName evidence="3">Uncharacterized protein LOC104244250</fullName>
    </submittedName>
</protein>
<dbReference type="InterPro" id="IPR043128">
    <property type="entry name" value="Rev_trsase/Diguanyl_cyclase"/>
</dbReference>
<organism evidence="2 3">
    <name type="scientific">Nicotiana sylvestris</name>
    <name type="common">Wood tobacco</name>
    <name type="synonym">South American tobacco</name>
    <dbReference type="NCBI Taxonomy" id="4096"/>
    <lineage>
        <taxon>Eukaryota</taxon>
        <taxon>Viridiplantae</taxon>
        <taxon>Streptophyta</taxon>
        <taxon>Embryophyta</taxon>
        <taxon>Tracheophyta</taxon>
        <taxon>Spermatophyta</taxon>
        <taxon>Magnoliopsida</taxon>
        <taxon>eudicotyledons</taxon>
        <taxon>Gunneridae</taxon>
        <taxon>Pentapetalae</taxon>
        <taxon>asterids</taxon>
        <taxon>lamiids</taxon>
        <taxon>Solanales</taxon>
        <taxon>Solanaceae</taxon>
        <taxon>Nicotianoideae</taxon>
        <taxon>Nicotianeae</taxon>
        <taxon>Nicotiana</taxon>
    </lineage>
</organism>
<feature type="region of interest" description="Disordered" evidence="1">
    <location>
        <begin position="1"/>
        <end position="23"/>
    </location>
</feature>
<evidence type="ECO:0000313" key="2">
    <source>
        <dbReference type="Proteomes" id="UP000189701"/>
    </source>
</evidence>
<dbReference type="RefSeq" id="XP_009797942.1">
    <property type="nucleotide sequence ID" value="XM_009799640.1"/>
</dbReference>
<evidence type="ECO:0000256" key="1">
    <source>
        <dbReference type="SAM" id="MobiDB-lite"/>
    </source>
</evidence>
<dbReference type="Gene3D" id="3.30.70.270">
    <property type="match status" value="1"/>
</dbReference>
<gene>
    <name evidence="3" type="primary">LOC104244250</name>
</gene>
<proteinExistence type="predicted"/>
<dbReference type="OrthoDB" id="992454at2759"/>
<dbReference type="SUPFAM" id="SSF56672">
    <property type="entry name" value="DNA/RNA polymerases"/>
    <property type="match status" value="1"/>
</dbReference>
<accession>A0A1U7Y196</accession>
<feature type="compositionally biased region" description="Basic and acidic residues" evidence="1">
    <location>
        <begin position="1"/>
        <end position="12"/>
    </location>
</feature>
<keyword evidence="2" id="KW-1185">Reference proteome</keyword>
<evidence type="ECO:0000313" key="3">
    <source>
        <dbReference type="RefSeq" id="XP_009797942.1"/>
    </source>
</evidence>
<reference evidence="3" key="2">
    <citation type="submission" date="2025-08" db="UniProtKB">
        <authorList>
            <consortium name="RefSeq"/>
        </authorList>
    </citation>
    <scope>IDENTIFICATION</scope>
    <source>
        <tissue evidence="3">Leaf</tissue>
    </source>
</reference>
<reference evidence="2" key="1">
    <citation type="journal article" date="2013" name="Genome Biol.">
        <title>Reference genomes and transcriptomes of Nicotiana sylvestris and Nicotiana tomentosiformis.</title>
        <authorList>
            <person name="Sierro N."/>
            <person name="Battey J.N."/>
            <person name="Ouadi S."/>
            <person name="Bovet L."/>
            <person name="Goepfert S."/>
            <person name="Bakaher N."/>
            <person name="Peitsch M.C."/>
            <person name="Ivanov N.V."/>
        </authorList>
    </citation>
    <scope>NUCLEOTIDE SEQUENCE [LARGE SCALE GENOMIC DNA]</scope>
</reference>